<sequence length="252" mass="29619">MDYKEEQLQELEVIESIYPDEFSCLDNEYPGIKFNVRINVEPQPFPDSSFTADSLSNDHYLDLQFSLPENYPDVAPKLEIECIEESRKDDDDEEDEDEEEIEYDENGNPIEAKLTNLPDQIHFQGYALRLTSQVEQQAEDEMLIGMQMCFAFVAWIKESCETWFQEELARLEREHERKLMAKEREEQKKFHGTKVTRETYLEWRNKFRKEMGLEERGEARKQVAHGGRLTGRQIFEQGLDGEEDLDDAGANV</sequence>
<dbReference type="PROSITE" id="PS50908">
    <property type="entry name" value="RWD"/>
    <property type="match status" value="1"/>
</dbReference>
<protein>
    <submittedName>
        <fullName evidence="3">LAMI_0H17106g1_1</fullName>
    </submittedName>
</protein>
<organism evidence="3 4">
    <name type="scientific">Lachancea mirantina</name>
    <dbReference type="NCBI Taxonomy" id="1230905"/>
    <lineage>
        <taxon>Eukaryota</taxon>
        <taxon>Fungi</taxon>
        <taxon>Dikarya</taxon>
        <taxon>Ascomycota</taxon>
        <taxon>Saccharomycotina</taxon>
        <taxon>Saccharomycetes</taxon>
        <taxon>Saccharomycetales</taxon>
        <taxon>Saccharomycetaceae</taxon>
        <taxon>Lachancea</taxon>
    </lineage>
</organism>
<feature type="compositionally biased region" description="Acidic residues" evidence="1">
    <location>
        <begin position="90"/>
        <end position="105"/>
    </location>
</feature>
<dbReference type="InterPro" id="IPR016135">
    <property type="entry name" value="UBQ-conjugating_enzyme/RWD"/>
</dbReference>
<dbReference type="SMART" id="SM00591">
    <property type="entry name" value="RWD"/>
    <property type="match status" value="1"/>
</dbReference>
<dbReference type="InterPro" id="IPR040213">
    <property type="entry name" value="GIR2-like"/>
</dbReference>
<dbReference type="Gene3D" id="3.10.110.10">
    <property type="entry name" value="Ubiquitin Conjugating Enzyme"/>
    <property type="match status" value="1"/>
</dbReference>
<dbReference type="AlphaFoldDB" id="A0A1G4KJ23"/>
<dbReference type="EMBL" id="LT598468">
    <property type="protein sequence ID" value="SCV04559.1"/>
    <property type="molecule type" value="Genomic_DNA"/>
</dbReference>
<proteinExistence type="predicted"/>
<dbReference type="OrthoDB" id="277175at2759"/>
<evidence type="ECO:0000313" key="4">
    <source>
        <dbReference type="Proteomes" id="UP000191024"/>
    </source>
</evidence>
<dbReference type="SUPFAM" id="SSF54495">
    <property type="entry name" value="UBC-like"/>
    <property type="match status" value="1"/>
</dbReference>
<gene>
    <name evidence="3" type="ORF">LAMI_0H17106G</name>
</gene>
<evidence type="ECO:0000313" key="3">
    <source>
        <dbReference type="EMBL" id="SCV04559.1"/>
    </source>
</evidence>
<dbReference type="STRING" id="1230905.A0A1G4KJ23"/>
<keyword evidence="4" id="KW-1185">Reference proteome</keyword>
<evidence type="ECO:0000259" key="2">
    <source>
        <dbReference type="PROSITE" id="PS50908"/>
    </source>
</evidence>
<feature type="region of interest" description="Disordered" evidence="1">
    <location>
        <begin position="84"/>
        <end position="110"/>
    </location>
</feature>
<dbReference type="Pfam" id="PF05773">
    <property type="entry name" value="RWD"/>
    <property type="match status" value="1"/>
</dbReference>
<dbReference type="PANTHER" id="PTHR12292">
    <property type="entry name" value="RWD DOMAIN-CONTAINING PROTEIN"/>
    <property type="match status" value="1"/>
</dbReference>
<feature type="domain" description="RWD" evidence="2">
    <location>
        <begin position="9"/>
        <end position="163"/>
    </location>
</feature>
<dbReference type="CDD" id="cd23824">
    <property type="entry name" value="RWD_ScGIR2-like"/>
    <property type="match status" value="1"/>
</dbReference>
<accession>A0A1G4KJ23</accession>
<name>A0A1G4KJ23_9SACH</name>
<dbReference type="InterPro" id="IPR006575">
    <property type="entry name" value="RWD_dom"/>
</dbReference>
<dbReference type="Proteomes" id="UP000191024">
    <property type="component" value="Chromosome H"/>
</dbReference>
<reference evidence="4" key="1">
    <citation type="submission" date="2016-03" db="EMBL/GenBank/DDBJ databases">
        <authorList>
            <person name="Devillers H."/>
        </authorList>
    </citation>
    <scope>NUCLEOTIDE SEQUENCE [LARGE SCALE GENOMIC DNA]</scope>
</reference>
<evidence type="ECO:0000256" key="1">
    <source>
        <dbReference type="SAM" id="MobiDB-lite"/>
    </source>
</evidence>